<feature type="transmembrane region" description="Helical" evidence="1">
    <location>
        <begin position="6"/>
        <end position="27"/>
    </location>
</feature>
<organism evidence="2 3">
    <name type="scientific">Saccharothrix ecbatanensis</name>
    <dbReference type="NCBI Taxonomy" id="1105145"/>
    <lineage>
        <taxon>Bacteria</taxon>
        <taxon>Bacillati</taxon>
        <taxon>Actinomycetota</taxon>
        <taxon>Actinomycetes</taxon>
        <taxon>Pseudonocardiales</taxon>
        <taxon>Pseudonocardiaceae</taxon>
        <taxon>Saccharothrix</taxon>
    </lineage>
</organism>
<accession>A0A7W9HGR5</accession>
<dbReference type="EMBL" id="JACHMO010000001">
    <property type="protein sequence ID" value="MBB5801949.1"/>
    <property type="molecule type" value="Genomic_DNA"/>
</dbReference>
<protein>
    <submittedName>
        <fullName evidence="2">ABC-type glycerol-3-phosphate transport system permease component</fullName>
    </submittedName>
</protein>
<keyword evidence="1" id="KW-1133">Transmembrane helix</keyword>
<dbReference type="Proteomes" id="UP000552097">
    <property type="component" value="Unassembled WGS sequence"/>
</dbReference>
<sequence length="33" mass="3465">MAGSFLSTIPLVVVFILVELRMVAGILDGAFKG</sequence>
<evidence type="ECO:0000256" key="1">
    <source>
        <dbReference type="SAM" id="Phobius"/>
    </source>
</evidence>
<comment type="caution">
    <text evidence="2">The sequence shown here is derived from an EMBL/GenBank/DDBJ whole genome shotgun (WGS) entry which is preliminary data.</text>
</comment>
<keyword evidence="1" id="KW-0472">Membrane</keyword>
<proteinExistence type="predicted"/>
<gene>
    <name evidence="2" type="ORF">F4560_001717</name>
</gene>
<dbReference type="AlphaFoldDB" id="A0A7W9HGR5"/>
<reference evidence="2 3" key="1">
    <citation type="submission" date="2020-08" db="EMBL/GenBank/DDBJ databases">
        <title>Sequencing the genomes of 1000 actinobacteria strains.</title>
        <authorList>
            <person name="Klenk H.-P."/>
        </authorList>
    </citation>
    <scope>NUCLEOTIDE SEQUENCE [LARGE SCALE GENOMIC DNA]</scope>
    <source>
        <strain evidence="2 3">DSM 45486</strain>
    </source>
</reference>
<keyword evidence="1" id="KW-0812">Transmembrane</keyword>
<keyword evidence="3" id="KW-1185">Reference proteome</keyword>
<name>A0A7W9HGR5_9PSEU</name>
<evidence type="ECO:0000313" key="3">
    <source>
        <dbReference type="Proteomes" id="UP000552097"/>
    </source>
</evidence>
<evidence type="ECO:0000313" key="2">
    <source>
        <dbReference type="EMBL" id="MBB5801949.1"/>
    </source>
</evidence>